<evidence type="ECO:0000256" key="4">
    <source>
        <dbReference type="ARBA" id="ARBA00023125"/>
    </source>
</evidence>
<dbReference type="SMART" id="SM00862">
    <property type="entry name" value="Trans_reg_C"/>
    <property type="match status" value="1"/>
</dbReference>
<keyword evidence="1 6" id="KW-0597">Phosphoprotein</keyword>
<name>A0AA37HT66_9HYPH</name>
<dbReference type="Pfam" id="PF00486">
    <property type="entry name" value="Trans_reg_C"/>
    <property type="match status" value="1"/>
</dbReference>
<dbReference type="InterPro" id="IPR036388">
    <property type="entry name" value="WH-like_DNA-bd_sf"/>
</dbReference>
<evidence type="ECO:0000256" key="3">
    <source>
        <dbReference type="ARBA" id="ARBA00023015"/>
    </source>
</evidence>
<evidence type="ECO:0000256" key="2">
    <source>
        <dbReference type="ARBA" id="ARBA00023012"/>
    </source>
</evidence>
<dbReference type="PANTHER" id="PTHR48111:SF37">
    <property type="entry name" value="RESPONSE REGULATOR PROTEIN CARR"/>
    <property type="match status" value="1"/>
</dbReference>
<feature type="domain" description="OmpR/PhoB-type" evidence="9">
    <location>
        <begin position="127"/>
        <end position="221"/>
    </location>
</feature>
<evidence type="ECO:0000256" key="6">
    <source>
        <dbReference type="PROSITE-ProRule" id="PRU00169"/>
    </source>
</evidence>
<feature type="DNA-binding region" description="OmpR/PhoB-type" evidence="7">
    <location>
        <begin position="127"/>
        <end position="221"/>
    </location>
</feature>
<dbReference type="AlphaFoldDB" id="A0AA37HT66"/>
<gene>
    <name evidence="10" type="primary">phoP_2</name>
    <name evidence="10" type="ORF">NBEOAGPD_4430</name>
</gene>
<dbReference type="Gene3D" id="6.10.250.690">
    <property type="match status" value="1"/>
</dbReference>
<dbReference type="GO" id="GO:0000976">
    <property type="term" value="F:transcription cis-regulatory region binding"/>
    <property type="evidence" value="ECO:0007669"/>
    <property type="project" value="TreeGrafter"/>
</dbReference>
<keyword evidence="4 7" id="KW-0238">DNA-binding</keyword>
<evidence type="ECO:0000313" key="10">
    <source>
        <dbReference type="EMBL" id="GJD81185.1"/>
    </source>
</evidence>
<evidence type="ECO:0000259" key="8">
    <source>
        <dbReference type="PROSITE" id="PS50110"/>
    </source>
</evidence>
<keyword evidence="5" id="KW-0804">Transcription</keyword>
<evidence type="ECO:0000313" key="11">
    <source>
        <dbReference type="Proteomes" id="UP001055108"/>
    </source>
</evidence>
<dbReference type="CDD" id="cd00383">
    <property type="entry name" value="trans_reg_C"/>
    <property type="match status" value="1"/>
</dbReference>
<protein>
    <submittedName>
        <fullName evidence="10">Virulence transcriptional regulatory protein PhoP</fullName>
    </submittedName>
</protein>
<dbReference type="Proteomes" id="UP001055108">
    <property type="component" value="Unassembled WGS sequence"/>
</dbReference>
<keyword evidence="11" id="KW-1185">Reference proteome</keyword>
<dbReference type="Gene3D" id="3.40.50.2300">
    <property type="match status" value="1"/>
</dbReference>
<dbReference type="SUPFAM" id="SSF52172">
    <property type="entry name" value="CheY-like"/>
    <property type="match status" value="1"/>
</dbReference>
<evidence type="ECO:0000256" key="5">
    <source>
        <dbReference type="ARBA" id="ARBA00023163"/>
    </source>
</evidence>
<dbReference type="InterPro" id="IPR039420">
    <property type="entry name" value="WalR-like"/>
</dbReference>
<organism evidence="10 11">
    <name type="scientific">Methylobacterium gregans</name>
    <dbReference type="NCBI Taxonomy" id="374424"/>
    <lineage>
        <taxon>Bacteria</taxon>
        <taxon>Pseudomonadati</taxon>
        <taxon>Pseudomonadota</taxon>
        <taxon>Alphaproteobacteria</taxon>
        <taxon>Hyphomicrobiales</taxon>
        <taxon>Methylobacteriaceae</taxon>
        <taxon>Methylobacterium</taxon>
    </lineage>
</organism>
<dbReference type="InterPro" id="IPR001867">
    <property type="entry name" value="OmpR/PhoB-type_DNA-bd"/>
</dbReference>
<dbReference type="FunFam" id="3.40.50.2300:FF:000002">
    <property type="entry name" value="DNA-binding response regulator PhoP"/>
    <property type="match status" value="1"/>
</dbReference>
<dbReference type="GO" id="GO:0032993">
    <property type="term" value="C:protein-DNA complex"/>
    <property type="evidence" value="ECO:0007669"/>
    <property type="project" value="TreeGrafter"/>
</dbReference>
<proteinExistence type="predicted"/>
<dbReference type="InterPro" id="IPR011006">
    <property type="entry name" value="CheY-like_superfamily"/>
</dbReference>
<dbReference type="GO" id="GO:0005829">
    <property type="term" value="C:cytosol"/>
    <property type="evidence" value="ECO:0007669"/>
    <property type="project" value="TreeGrafter"/>
</dbReference>
<dbReference type="PANTHER" id="PTHR48111">
    <property type="entry name" value="REGULATOR OF RPOS"/>
    <property type="match status" value="1"/>
</dbReference>
<dbReference type="Gene3D" id="1.10.10.10">
    <property type="entry name" value="Winged helix-like DNA-binding domain superfamily/Winged helix DNA-binding domain"/>
    <property type="match status" value="1"/>
</dbReference>
<evidence type="ECO:0000256" key="1">
    <source>
        <dbReference type="ARBA" id="ARBA00022553"/>
    </source>
</evidence>
<reference evidence="10" key="1">
    <citation type="journal article" date="2016" name="Front. Microbiol.">
        <title>Genome Sequence of the Piezophilic, Mesophilic Sulfate-Reducing Bacterium Desulfovibrio indicus J2T.</title>
        <authorList>
            <person name="Cao J."/>
            <person name="Maignien L."/>
            <person name="Shao Z."/>
            <person name="Alain K."/>
            <person name="Jebbar M."/>
        </authorList>
    </citation>
    <scope>NUCLEOTIDE SEQUENCE</scope>
    <source>
        <strain evidence="10">NBRC 103626</strain>
    </source>
</reference>
<feature type="modified residue" description="4-aspartylphosphate" evidence="6">
    <location>
        <position position="54"/>
    </location>
</feature>
<sequence>MRAVRILIVEDEPRIAADLKQGLERAGYVAEIVTDGEAAWFHAEVESYDAMVLDLGLPRLDGLGVLRRLRGADIRLPVLILTARDGWRERVEGIDAGADDYLTKPFRMEELVARLRAILRRTAGHASPVLRAGPVELDTRTRTVSVDGREIDLTALEYRLLAFLLHRPGEVVPAGALLDHLHGTGSEREANAIEALLTRLRRKIGAGVIETRRGQGYLVPARDPGRDTGGDAR</sequence>
<dbReference type="EMBL" id="BPQM01000130">
    <property type="protein sequence ID" value="GJD81185.1"/>
    <property type="molecule type" value="Genomic_DNA"/>
</dbReference>
<dbReference type="InterPro" id="IPR001789">
    <property type="entry name" value="Sig_transdc_resp-reg_receiver"/>
</dbReference>
<dbReference type="Pfam" id="PF00072">
    <property type="entry name" value="Response_reg"/>
    <property type="match status" value="1"/>
</dbReference>
<feature type="domain" description="Response regulatory" evidence="8">
    <location>
        <begin position="5"/>
        <end position="119"/>
    </location>
</feature>
<keyword evidence="2" id="KW-0902">Two-component regulatory system</keyword>
<dbReference type="SMART" id="SM00448">
    <property type="entry name" value="REC"/>
    <property type="match status" value="1"/>
</dbReference>
<reference evidence="10" key="2">
    <citation type="submission" date="2021-08" db="EMBL/GenBank/DDBJ databases">
        <authorList>
            <person name="Tani A."/>
            <person name="Ola A."/>
            <person name="Ogura Y."/>
            <person name="Katsura K."/>
            <person name="Hayashi T."/>
        </authorList>
    </citation>
    <scope>NUCLEOTIDE SEQUENCE</scope>
    <source>
        <strain evidence="10">NBRC 103626</strain>
    </source>
</reference>
<dbReference type="PROSITE" id="PS50110">
    <property type="entry name" value="RESPONSE_REGULATORY"/>
    <property type="match status" value="1"/>
</dbReference>
<dbReference type="GO" id="GO:0000156">
    <property type="term" value="F:phosphorelay response regulator activity"/>
    <property type="evidence" value="ECO:0007669"/>
    <property type="project" value="TreeGrafter"/>
</dbReference>
<comment type="caution">
    <text evidence="10">The sequence shown here is derived from an EMBL/GenBank/DDBJ whole genome shotgun (WGS) entry which is preliminary data.</text>
</comment>
<evidence type="ECO:0000259" key="9">
    <source>
        <dbReference type="PROSITE" id="PS51755"/>
    </source>
</evidence>
<evidence type="ECO:0000256" key="7">
    <source>
        <dbReference type="PROSITE-ProRule" id="PRU01091"/>
    </source>
</evidence>
<dbReference type="PROSITE" id="PS51755">
    <property type="entry name" value="OMPR_PHOB"/>
    <property type="match status" value="1"/>
</dbReference>
<accession>A0AA37HT66</accession>
<keyword evidence="3" id="KW-0805">Transcription regulation</keyword>
<dbReference type="GO" id="GO:0006355">
    <property type="term" value="P:regulation of DNA-templated transcription"/>
    <property type="evidence" value="ECO:0007669"/>
    <property type="project" value="InterPro"/>
</dbReference>